<evidence type="ECO:0000259" key="2">
    <source>
        <dbReference type="PROSITE" id="PS50937"/>
    </source>
</evidence>
<dbReference type="InterPro" id="IPR009061">
    <property type="entry name" value="DNA-bd_dom_put_sf"/>
</dbReference>
<keyword evidence="1" id="KW-0238">DNA-binding</keyword>
<dbReference type="CDD" id="cd01109">
    <property type="entry name" value="HTH_YyaN"/>
    <property type="match status" value="1"/>
</dbReference>
<dbReference type="SUPFAM" id="SSF46955">
    <property type="entry name" value="Putative DNA-binding domain"/>
    <property type="match status" value="1"/>
</dbReference>
<dbReference type="PROSITE" id="PS50937">
    <property type="entry name" value="HTH_MERR_2"/>
    <property type="match status" value="1"/>
</dbReference>
<dbReference type="RefSeq" id="WP_054762563.1">
    <property type="nucleotide sequence ID" value="NZ_AYYR01000003.1"/>
</dbReference>
<dbReference type="Proteomes" id="UP000051845">
    <property type="component" value="Unassembled WGS sequence"/>
</dbReference>
<dbReference type="InterPro" id="IPR047057">
    <property type="entry name" value="MerR_fam"/>
</dbReference>
<dbReference type="PANTHER" id="PTHR30204:SF82">
    <property type="entry name" value="TRANSCRIPTIONAL REGULATOR, MERR FAMILY"/>
    <property type="match status" value="1"/>
</dbReference>
<organism evidence="3 4">
    <name type="scientific">Secundilactobacillus collinoides DSM 20515 = JCM 1123</name>
    <dbReference type="NCBI Taxonomy" id="1423733"/>
    <lineage>
        <taxon>Bacteria</taxon>
        <taxon>Bacillati</taxon>
        <taxon>Bacillota</taxon>
        <taxon>Bacilli</taxon>
        <taxon>Lactobacillales</taxon>
        <taxon>Lactobacillaceae</taxon>
        <taxon>Secundilactobacillus</taxon>
    </lineage>
</organism>
<feature type="domain" description="HTH merR-type" evidence="2">
    <location>
        <begin position="2"/>
        <end position="71"/>
    </location>
</feature>
<reference evidence="3 4" key="1">
    <citation type="journal article" date="2015" name="Genome Announc.">
        <title>Expanding the biotechnology potential of lactobacilli through comparative genomics of 213 strains and associated genera.</title>
        <authorList>
            <person name="Sun Z."/>
            <person name="Harris H.M."/>
            <person name="McCann A."/>
            <person name="Guo C."/>
            <person name="Argimon S."/>
            <person name="Zhang W."/>
            <person name="Yang X."/>
            <person name="Jeffery I.B."/>
            <person name="Cooney J.C."/>
            <person name="Kagawa T.F."/>
            <person name="Liu W."/>
            <person name="Song Y."/>
            <person name="Salvetti E."/>
            <person name="Wrobel A."/>
            <person name="Rasinkangas P."/>
            <person name="Parkhill J."/>
            <person name="Rea M.C."/>
            <person name="O'Sullivan O."/>
            <person name="Ritari J."/>
            <person name="Douillard F.P."/>
            <person name="Paul Ross R."/>
            <person name="Yang R."/>
            <person name="Briner A.E."/>
            <person name="Felis G.E."/>
            <person name="de Vos W.M."/>
            <person name="Barrangou R."/>
            <person name="Klaenhammer T.R."/>
            <person name="Caufield P.W."/>
            <person name="Cui Y."/>
            <person name="Zhang H."/>
            <person name="O'Toole P.W."/>
        </authorList>
    </citation>
    <scope>NUCLEOTIDE SEQUENCE [LARGE SCALE GENOMIC DNA]</scope>
    <source>
        <strain evidence="3 4">DSM 20515</strain>
    </source>
</reference>
<comment type="caution">
    <text evidence="3">The sequence shown here is derived from an EMBL/GenBank/DDBJ whole genome shotgun (WGS) entry which is preliminary data.</text>
</comment>
<dbReference type="GO" id="GO:0003700">
    <property type="term" value="F:DNA-binding transcription factor activity"/>
    <property type="evidence" value="ECO:0007669"/>
    <property type="project" value="InterPro"/>
</dbReference>
<gene>
    <name evidence="3" type="ORF">FC82_GL001569</name>
</gene>
<dbReference type="GO" id="GO:0003677">
    <property type="term" value="F:DNA binding"/>
    <property type="evidence" value="ECO:0007669"/>
    <property type="project" value="UniProtKB-KW"/>
</dbReference>
<dbReference type="STRING" id="33960.TY91_11650"/>
<accession>A0A0R2BQ01</accession>
<dbReference type="SMART" id="SM00422">
    <property type="entry name" value="HTH_MERR"/>
    <property type="match status" value="1"/>
</dbReference>
<evidence type="ECO:0000256" key="1">
    <source>
        <dbReference type="ARBA" id="ARBA00023125"/>
    </source>
</evidence>
<dbReference type="PATRIC" id="fig|1423733.4.peg.1651"/>
<dbReference type="AlphaFoldDB" id="A0A0R2BQ01"/>
<sequence>MTYSVQDVANKTGLTTYTIRYYHDHGLLPFVKRDANNNRVFDDVDLEWVDLITCLRSTGMPLNDIKQYFDLVIAGESTIQERYEIMLAQQQRTLKEISDLQTHLTTINRKVSHYADVLINHKTDDYEPSNIQETEVTDNNRTSA</sequence>
<dbReference type="EMBL" id="AYYR01000003">
    <property type="protein sequence ID" value="KRM77942.1"/>
    <property type="molecule type" value="Genomic_DNA"/>
</dbReference>
<evidence type="ECO:0000313" key="4">
    <source>
        <dbReference type="Proteomes" id="UP000051845"/>
    </source>
</evidence>
<protein>
    <submittedName>
        <fullName evidence="3">Transcriptional regulator</fullName>
    </submittedName>
</protein>
<dbReference type="Gene3D" id="1.10.1660.10">
    <property type="match status" value="1"/>
</dbReference>
<dbReference type="Pfam" id="PF13411">
    <property type="entry name" value="MerR_1"/>
    <property type="match status" value="1"/>
</dbReference>
<dbReference type="InterPro" id="IPR000551">
    <property type="entry name" value="MerR-type_HTH_dom"/>
</dbReference>
<name>A0A0R2BQ01_SECCO</name>
<proteinExistence type="predicted"/>
<dbReference type="PANTHER" id="PTHR30204">
    <property type="entry name" value="REDOX-CYCLING DRUG-SENSING TRANSCRIPTIONAL ACTIVATOR SOXR"/>
    <property type="match status" value="1"/>
</dbReference>
<evidence type="ECO:0000313" key="3">
    <source>
        <dbReference type="EMBL" id="KRM77942.1"/>
    </source>
</evidence>